<proteinExistence type="predicted"/>
<keyword evidence="3" id="KW-1185">Reference proteome</keyword>
<organism evidence="2 3">
    <name type="scientific">Linnemannia exigua</name>
    <dbReference type="NCBI Taxonomy" id="604196"/>
    <lineage>
        <taxon>Eukaryota</taxon>
        <taxon>Fungi</taxon>
        <taxon>Fungi incertae sedis</taxon>
        <taxon>Mucoromycota</taxon>
        <taxon>Mortierellomycotina</taxon>
        <taxon>Mortierellomycetes</taxon>
        <taxon>Mortierellales</taxon>
        <taxon>Mortierellaceae</taxon>
        <taxon>Linnemannia</taxon>
    </lineage>
</organism>
<feature type="non-terminal residue" evidence="2">
    <location>
        <position position="159"/>
    </location>
</feature>
<accession>A0AAD4D870</accession>
<evidence type="ECO:0000313" key="2">
    <source>
        <dbReference type="EMBL" id="KAG0269536.1"/>
    </source>
</evidence>
<reference evidence="2" key="1">
    <citation type="journal article" date="2020" name="Fungal Divers.">
        <title>Resolving the Mortierellaceae phylogeny through synthesis of multi-gene phylogenetics and phylogenomics.</title>
        <authorList>
            <person name="Vandepol N."/>
            <person name="Liber J."/>
            <person name="Desiro A."/>
            <person name="Na H."/>
            <person name="Kennedy M."/>
            <person name="Barry K."/>
            <person name="Grigoriev I.V."/>
            <person name="Miller A.N."/>
            <person name="O'Donnell K."/>
            <person name="Stajich J.E."/>
            <person name="Bonito G."/>
        </authorList>
    </citation>
    <scope>NUCLEOTIDE SEQUENCE</scope>
    <source>
        <strain evidence="2">NRRL 28262</strain>
    </source>
</reference>
<dbReference type="EMBL" id="JAAAIL010001420">
    <property type="protein sequence ID" value="KAG0269536.1"/>
    <property type="molecule type" value="Genomic_DNA"/>
</dbReference>
<comment type="caution">
    <text evidence="2">The sequence shown here is derived from an EMBL/GenBank/DDBJ whole genome shotgun (WGS) entry which is preliminary data.</text>
</comment>
<gene>
    <name evidence="2" type="ORF">BGZ95_002045</name>
</gene>
<evidence type="ECO:0000313" key="3">
    <source>
        <dbReference type="Proteomes" id="UP001194580"/>
    </source>
</evidence>
<feature type="compositionally biased region" description="Gly residues" evidence="1">
    <location>
        <begin position="77"/>
        <end position="87"/>
    </location>
</feature>
<feature type="compositionally biased region" description="Low complexity" evidence="1">
    <location>
        <begin position="67"/>
        <end position="76"/>
    </location>
</feature>
<protein>
    <submittedName>
        <fullName evidence="2">Uncharacterized protein</fullName>
    </submittedName>
</protein>
<name>A0AAD4D870_9FUNG</name>
<evidence type="ECO:0000256" key="1">
    <source>
        <dbReference type="SAM" id="MobiDB-lite"/>
    </source>
</evidence>
<dbReference type="AlphaFoldDB" id="A0AAD4D870"/>
<dbReference type="Proteomes" id="UP001194580">
    <property type="component" value="Unassembled WGS sequence"/>
</dbReference>
<feature type="region of interest" description="Disordered" evidence="1">
    <location>
        <begin position="67"/>
        <end position="97"/>
    </location>
</feature>
<sequence length="159" mass="16457">MTMETNHNSNNTTLASSSQHGLLLIVIPDFEAPLGDTCSSIHQALGLVDRLTIVVSVQDSASFTFTNNNGSSNNGSVTGGAEGGGVGGRKEEEEDGGASFHSVQKVLSALYVSFTKQAVALGRPLAELDIVIRESCGYDVGAGGEAEEIPFNVFLGLPA</sequence>